<dbReference type="InterPro" id="IPR008271">
    <property type="entry name" value="Ser/Thr_kinase_AS"/>
</dbReference>
<sequence length="698" mass="78825">MPNDKVFFFVLVANQIIQALDVDPDFTVVSLLQHMKSSRYVPSTKLQRMKSPLCNFYSLVEPVEMNEENLDIAEIMASLKDESKYTKLGHNKLVRNIADNFFGRFLYLVIQDPHDYEEMIVKLKEHNADLYRCLEIKVKTAKGWTKEDILLNGGIRVVDGDTTKCSSWKIGCVKNDLSSIGIGMEEDPVAVKNSREFFAFYSLLCGFDPDAGRYKTAASSSLKAHALKANFVLSPFFSGRDSDDNLLYKEEMPLKFPLFVSLSAMSELPRKYTPASDFSVWFRQLSLPLIIAEVVPKKEKQDRYRMLVQAISLARLAFHLRRPGSTAHPFIVSIYMTAGMIVKRYILMQTESTSEVYFTQRNFDVTSAVEAVEFQREMFNLVSELESIVDELDGTKYAQLEAMKNAASGVMSLHSNGARTATERTRITTMDAIDEVMDEAWDEDDLGVFDNDEILADLAEMNCSVAYVAFGHPNIAPIQSLTDGQLAGCLKFVKDGGDEVEILQHLAGLNFEANHTVRPIRTWPIPRGTIIAMPSAGNRLTKLDDKDTFLWPVMKQLFEAVKFMHDNCVAHMDLKPSNLLIPSEYGTLTVIDFGVSVRVKKLEQLFQSKSRVGTEGYIAPEVGRTKFSPIRADLWSVGKVVEEFCILCRPSASRDWLLGLSKRLLDDDFKKRPMMTEVLQEMLNYGVVETPVGDGYVR</sequence>
<feature type="domain" description="Protein kinase" evidence="1">
    <location>
        <begin position="397"/>
        <end position="698"/>
    </location>
</feature>
<evidence type="ECO:0000313" key="3">
    <source>
        <dbReference type="Proteomes" id="UP000717328"/>
    </source>
</evidence>
<dbReference type="EMBL" id="JABCKI010000455">
    <property type="protein sequence ID" value="KAG5650424.1"/>
    <property type="molecule type" value="Genomic_DNA"/>
</dbReference>
<proteinExistence type="predicted"/>
<accession>A0A9P7GH06</accession>
<protein>
    <recommendedName>
        <fullName evidence="1">Protein kinase domain-containing protein</fullName>
    </recommendedName>
</protein>
<reference evidence="2" key="2">
    <citation type="submission" date="2021-10" db="EMBL/GenBank/DDBJ databases">
        <title>Phylogenomics reveals ancestral predisposition of the termite-cultivated fungus Termitomyces towards a domesticated lifestyle.</title>
        <authorList>
            <person name="Auxier B."/>
            <person name="Grum-Grzhimaylo A."/>
            <person name="Cardenas M.E."/>
            <person name="Lodge J.D."/>
            <person name="Laessoe T."/>
            <person name="Pedersen O."/>
            <person name="Smith M.E."/>
            <person name="Kuyper T.W."/>
            <person name="Franco-Molano E.A."/>
            <person name="Baroni T.J."/>
            <person name="Aanen D.K."/>
        </authorList>
    </citation>
    <scope>NUCLEOTIDE SEQUENCE</scope>
    <source>
        <strain evidence="2">D49</strain>
    </source>
</reference>
<dbReference type="OrthoDB" id="4062651at2759"/>
<dbReference type="Gene3D" id="1.10.510.10">
    <property type="entry name" value="Transferase(Phosphotransferase) domain 1"/>
    <property type="match status" value="1"/>
</dbReference>
<comment type="caution">
    <text evidence="2">The sequence shown here is derived from an EMBL/GenBank/DDBJ whole genome shotgun (WGS) entry which is preliminary data.</text>
</comment>
<name>A0A9P7GH06_9AGAR</name>
<keyword evidence="3" id="KW-1185">Reference proteome</keyword>
<evidence type="ECO:0000313" key="2">
    <source>
        <dbReference type="EMBL" id="KAG5650424.1"/>
    </source>
</evidence>
<dbReference type="PROSITE" id="PS00108">
    <property type="entry name" value="PROTEIN_KINASE_ST"/>
    <property type="match status" value="1"/>
</dbReference>
<evidence type="ECO:0000259" key="1">
    <source>
        <dbReference type="PROSITE" id="PS50011"/>
    </source>
</evidence>
<dbReference type="GO" id="GO:0004672">
    <property type="term" value="F:protein kinase activity"/>
    <property type="evidence" value="ECO:0007669"/>
    <property type="project" value="InterPro"/>
</dbReference>
<gene>
    <name evidence="2" type="ORF">H0H81_012315</name>
</gene>
<dbReference type="SUPFAM" id="SSF56112">
    <property type="entry name" value="Protein kinase-like (PK-like)"/>
    <property type="match status" value="1"/>
</dbReference>
<dbReference type="InterPro" id="IPR011009">
    <property type="entry name" value="Kinase-like_dom_sf"/>
</dbReference>
<dbReference type="InterPro" id="IPR000719">
    <property type="entry name" value="Prot_kinase_dom"/>
</dbReference>
<dbReference type="Pfam" id="PF00069">
    <property type="entry name" value="Pkinase"/>
    <property type="match status" value="1"/>
</dbReference>
<dbReference type="PANTHER" id="PTHR24347">
    <property type="entry name" value="SERINE/THREONINE-PROTEIN KINASE"/>
    <property type="match status" value="1"/>
</dbReference>
<dbReference type="GO" id="GO:0005524">
    <property type="term" value="F:ATP binding"/>
    <property type="evidence" value="ECO:0007669"/>
    <property type="project" value="InterPro"/>
</dbReference>
<dbReference type="PROSITE" id="PS50011">
    <property type="entry name" value="PROTEIN_KINASE_DOM"/>
    <property type="match status" value="1"/>
</dbReference>
<dbReference type="Proteomes" id="UP000717328">
    <property type="component" value="Unassembled WGS sequence"/>
</dbReference>
<dbReference type="AlphaFoldDB" id="A0A9P7GH06"/>
<organism evidence="2 3">
    <name type="scientific">Sphagnurus paluster</name>
    <dbReference type="NCBI Taxonomy" id="117069"/>
    <lineage>
        <taxon>Eukaryota</taxon>
        <taxon>Fungi</taxon>
        <taxon>Dikarya</taxon>
        <taxon>Basidiomycota</taxon>
        <taxon>Agaricomycotina</taxon>
        <taxon>Agaricomycetes</taxon>
        <taxon>Agaricomycetidae</taxon>
        <taxon>Agaricales</taxon>
        <taxon>Tricholomatineae</taxon>
        <taxon>Lyophyllaceae</taxon>
        <taxon>Sphagnurus</taxon>
    </lineage>
</organism>
<dbReference type="SMART" id="SM00220">
    <property type="entry name" value="S_TKc"/>
    <property type="match status" value="1"/>
</dbReference>
<reference evidence="2" key="1">
    <citation type="submission" date="2021-02" db="EMBL/GenBank/DDBJ databases">
        <authorList>
            <person name="Nieuwenhuis M."/>
            <person name="Van De Peppel L.J.J."/>
        </authorList>
    </citation>
    <scope>NUCLEOTIDE SEQUENCE</scope>
    <source>
        <strain evidence="2">D49</strain>
    </source>
</reference>